<dbReference type="GO" id="GO:0071006">
    <property type="term" value="C:U2-type catalytic step 1 spliceosome"/>
    <property type="evidence" value="ECO:0007669"/>
    <property type="project" value="UniProtKB-UniRule"/>
</dbReference>
<keyword evidence="9" id="KW-0175">Coiled coil</keyword>
<gene>
    <name evidence="10" type="ORF">SPHA_4646</name>
</gene>
<evidence type="ECO:0000256" key="6">
    <source>
        <dbReference type="ARBA" id="ARBA00023187"/>
    </source>
</evidence>
<keyword evidence="2" id="KW-0507">mRNA processing</keyword>
<dbReference type="InterPro" id="IPR007590">
    <property type="entry name" value="Saf4/Yju2"/>
</dbReference>
<dbReference type="AlphaFoldDB" id="A0A812AT39"/>
<keyword evidence="11" id="KW-1185">Reference proteome</keyword>
<accession>A0A812AT39</accession>
<dbReference type="EMBL" id="CAHIKZ030000149">
    <property type="protein sequence ID" value="CAE1156065.1"/>
    <property type="molecule type" value="Genomic_DNA"/>
</dbReference>
<evidence type="ECO:0000256" key="9">
    <source>
        <dbReference type="SAM" id="Coils"/>
    </source>
</evidence>
<name>A0A812AT39_ACAPH</name>
<dbReference type="HAMAP" id="MF_03226">
    <property type="entry name" value="YJU2"/>
    <property type="match status" value="1"/>
</dbReference>
<reference evidence="10" key="1">
    <citation type="submission" date="2021-01" db="EMBL/GenBank/DDBJ databases">
        <authorList>
            <person name="Li R."/>
            <person name="Bekaert M."/>
        </authorList>
    </citation>
    <scope>NUCLEOTIDE SEQUENCE</scope>
    <source>
        <strain evidence="10">Farmed</strain>
    </source>
</reference>
<evidence type="ECO:0000256" key="4">
    <source>
        <dbReference type="ARBA" id="ARBA00022728"/>
    </source>
</evidence>
<keyword evidence="5 8" id="KW-0862">Zinc</keyword>
<evidence type="ECO:0000256" key="1">
    <source>
        <dbReference type="ARBA" id="ARBA00004123"/>
    </source>
</evidence>
<comment type="subcellular location">
    <subcellularLocation>
        <location evidence="1 8">Nucleus</location>
    </subcellularLocation>
</comment>
<keyword evidence="6" id="KW-0508">mRNA splicing</keyword>
<dbReference type="Proteomes" id="UP000597762">
    <property type="component" value="Unassembled WGS sequence"/>
</dbReference>
<dbReference type="PANTHER" id="PTHR12111:SF1">
    <property type="entry name" value="SPLICING FACTOR YJU2"/>
    <property type="match status" value="1"/>
</dbReference>
<dbReference type="GO" id="GO:0000349">
    <property type="term" value="P:generation of catalytic spliceosome for first transesterification step"/>
    <property type="evidence" value="ECO:0007669"/>
    <property type="project" value="UniProtKB-UniRule"/>
</dbReference>
<feature type="binding site" evidence="8">
    <location>
        <position position="46"/>
    </location>
    <ligand>
        <name>Zn(2+)</name>
        <dbReference type="ChEBI" id="CHEBI:29105"/>
    </ligand>
</feature>
<organism evidence="10 11">
    <name type="scientific">Acanthosepion pharaonis</name>
    <name type="common">Pharaoh cuttlefish</name>
    <name type="synonym">Sepia pharaonis</name>
    <dbReference type="NCBI Taxonomy" id="158019"/>
    <lineage>
        <taxon>Eukaryota</taxon>
        <taxon>Metazoa</taxon>
        <taxon>Spiralia</taxon>
        <taxon>Lophotrochozoa</taxon>
        <taxon>Mollusca</taxon>
        <taxon>Cephalopoda</taxon>
        <taxon>Coleoidea</taxon>
        <taxon>Decapodiformes</taxon>
        <taxon>Sepiida</taxon>
        <taxon>Sepiina</taxon>
        <taxon>Sepiidae</taxon>
        <taxon>Acanthosepion</taxon>
    </lineage>
</organism>
<dbReference type="PANTHER" id="PTHR12111">
    <property type="entry name" value="SPLICING FACTOR YJU2"/>
    <property type="match status" value="1"/>
</dbReference>
<comment type="subunit">
    <text evidence="8">Component of the spliceosome. Present in the activated B complex, the catalytically activated B* complex which catalyzes the branching, the catalytic step 1 C complex catalyzing the exon ligation, and the postcatalytic P complex containing the ligated exons (mRNA) and the excised lariat intron.</text>
</comment>
<feature type="binding site" evidence="8">
    <location>
        <position position="43"/>
    </location>
    <ligand>
        <name>Zn(2+)</name>
        <dbReference type="ChEBI" id="CHEBI:29105"/>
    </ligand>
</feature>
<comment type="function">
    <text evidence="8">Part of the spliceosome which catalyzes two sequential transesterification reactions, first the excision of the non-coding intron from pre-mRNA and then the ligation of the coding exons to form the mature mRNA. Plays a role in stabilizing the structure of the spliceosome catalytic core and docking of the branch helix into the active site, producing 5'-exon and lariat intron-3'-intermediates.</text>
</comment>
<dbReference type="OrthoDB" id="674963at2759"/>
<proteinExistence type="inferred from homology"/>
<dbReference type="InterPro" id="IPR043701">
    <property type="entry name" value="Yju2"/>
</dbReference>
<evidence type="ECO:0000256" key="5">
    <source>
        <dbReference type="ARBA" id="ARBA00022833"/>
    </source>
</evidence>
<comment type="caution">
    <text evidence="10">The sequence shown here is derived from an EMBL/GenBank/DDBJ whole genome shotgun (WGS) entry which is preliminary data.</text>
</comment>
<evidence type="ECO:0000256" key="7">
    <source>
        <dbReference type="ARBA" id="ARBA00023242"/>
    </source>
</evidence>
<feature type="coiled-coil region" evidence="9">
    <location>
        <begin position="110"/>
        <end position="154"/>
    </location>
</feature>
<dbReference type="GO" id="GO:0046872">
    <property type="term" value="F:metal ion binding"/>
    <property type="evidence" value="ECO:0007669"/>
    <property type="project" value="UniProtKB-KW"/>
</dbReference>
<evidence type="ECO:0000256" key="8">
    <source>
        <dbReference type="HAMAP-Rule" id="MF_03226"/>
    </source>
</evidence>
<evidence type="ECO:0000313" key="10">
    <source>
        <dbReference type="EMBL" id="CAE1156065.1"/>
    </source>
</evidence>
<dbReference type="Pfam" id="PF04502">
    <property type="entry name" value="Saf4_Yju2"/>
    <property type="match status" value="1"/>
</dbReference>
<keyword evidence="7 8" id="KW-0539">Nucleus</keyword>
<sequence>MSERKVLNKYYPPDFDPSKIPKLRLPRNRQYSIRIMAPFNMRCDTCGEYIYKGKKFNSRKETVENEDYLGLKIFRFYIKCPCCVSEIAFKTDLKNTDYTLEAGAKRNFEAAKLAEEMEERSRKEKEEEELNNPMKVLENRTKASRQEMEQIDALEELKDLNMRHATVDHETMLKRHAAQEEILMKLQDEEDEKLIESIFNKQRNKVKRLDSDDVDPDPPVKKSKRNNTTDILTLEYNLNSSLSNSSSETVGEKPAWERSVGLLSSKNCLTMLCLTAFSHEVTHYLLAIVTFLPSHWGSPCLCLHTCTVHTNLPQLGLSQSAASWVNPQFLGQTYVHFYYTQTTPTCSWGGDVPTIPQRPTLPIGDLSFLIFYVHCSNAMGPLFLTPQYFHLPLPTSSI</sequence>
<evidence type="ECO:0000256" key="3">
    <source>
        <dbReference type="ARBA" id="ARBA00022723"/>
    </source>
</evidence>
<evidence type="ECO:0000313" key="11">
    <source>
        <dbReference type="Proteomes" id="UP000597762"/>
    </source>
</evidence>
<feature type="binding site" evidence="8">
    <location>
        <position position="83"/>
    </location>
    <ligand>
        <name>Zn(2+)</name>
        <dbReference type="ChEBI" id="CHEBI:29105"/>
    </ligand>
</feature>
<feature type="binding site" evidence="8">
    <location>
        <position position="80"/>
    </location>
    <ligand>
        <name>Zn(2+)</name>
        <dbReference type="ChEBI" id="CHEBI:29105"/>
    </ligand>
</feature>
<keyword evidence="4 8" id="KW-0747">Spliceosome</keyword>
<comment type="similarity">
    <text evidence="8">Belongs to the CWC16 family. YJU2 subfamily.</text>
</comment>
<evidence type="ECO:0000256" key="2">
    <source>
        <dbReference type="ARBA" id="ARBA00022664"/>
    </source>
</evidence>
<keyword evidence="3 8" id="KW-0479">Metal-binding</keyword>
<protein>
    <recommendedName>
        <fullName evidence="8">Splicing factor YJU2</fullName>
    </recommendedName>
</protein>